<dbReference type="CDD" id="cd02181">
    <property type="entry name" value="GH16_fungal_Lam16A_glucanase"/>
    <property type="match status" value="1"/>
</dbReference>
<dbReference type="InterPro" id="IPR013320">
    <property type="entry name" value="ConA-like_dom_sf"/>
</dbReference>
<dbReference type="SUPFAM" id="SSF49899">
    <property type="entry name" value="Concanavalin A-like lectins/glucanases"/>
    <property type="match status" value="1"/>
</dbReference>
<dbReference type="GO" id="GO:0009251">
    <property type="term" value="P:glucan catabolic process"/>
    <property type="evidence" value="ECO:0007669"/>
    <property type="project" value="TreeGrafter"/>
</dbReference>
<evidence type="ECO:0000256" key="1">
    <source>
        <dbReference type="ARBA" id="ARBA00000124"/>
    </source>
</evidence>
<proteinExistence type="inferred from homology"/>
<evidence type="ECO:0000256" key="2">
    <source>
        <dbReference type="ARBA" id="ARBA00006865"/>
    </source>
</evidence>
<dbReference type="Pfam" id="PF26113">
    <property type="entry name" value="GH16_XgeA"/>
    <property type="match status" value="1"/>
</dbReference>
<dbReference type="AlphaFoldDB" id="R8BRX7"/>
<accession>R8BRX7</accession>
<evidence type="ECO:0000256" key="6">
    <source>
        <dbReference type="SAM" id="SignalP"/>
    </source>
</evidence>
<reference evidence="9" key="1">
    <citation type="journal article" date="2013" name="Genome Announc.">
        <title>Draft genome sequence of the ascomycete Phaeoacremonium aleophilum strain UCR-PA7, a causal agent of the esca disease complex in grapevines.</title>
        <authorList>
            <person name="Blanco-Ulate B."/>
            <person name="Rolshausen P."/>
            <person name="Cantu D."/>
        </authorList>
    </citation>
    <scope>NUCLEOTIDE SEQUENCE [LARGE SCALE GENOMIC DNA]</scope>
    <source>
        <strain evidence="9">UCR-PA7</strain>
    </source>
</reference>
<dbReference type="InterPro" id="IPR050546">
    <property type="entry name" value="Glycosyl_Hydrlase_16"/>
</dbReference>
<feature type="chain" id="PRO_5004452258" description="endo-1,3(4)-beta-glucanase" evidence="6">
    <location>
        <begin position="23"/>
        <end position="340"/>
    </location>
</feature>
<evidence type="ECO:0000256" key="5">
    <source>
        <dbReference type="ARBA" id="ARBA00023295"/>
    </source>
</evidence>
<dbReference type="Proteomes" id="UP000014074">
    <property type="component" value="Unassembled WGS sequence"/>
</dbReference>
<dbReference type="OrthoDB" id="192832at2759"/>
<comment type="similarity">
    <text evidence="2">Belongs to the glycosyl hydrolase 16 family.</text>
</comment>
<comment type="catalytic activity">
    <reaction evidence="1">
        <text>Endohydrolysis of (1-&gt;3)- or (1-&gt;4)-linkages in beta-D-glucans when the glucose residue whose reducing group is involved in the linkage to be hydrolyzed is itself substituted at C-3.</text>
        <dbReference type="EC" id="3.2.1.6"/>
    </reaction>
</comment>
<keyword evidence="9" id="KW-1185">Reference proteome</keyword>
<keyword evidence="6" id="KW-0732">Signal</keyword>
<sequence>MLFSTSIFRIGTLLVTASVANAAYTLQDDYSAGNFFQEFDFYDGADPTNGFVQYQSAVEANAAGLAGFVGSSVYLGVDYRTNNPSAGRPSVRVTSKKAYTKGLFIADIAHMPVGCGVWPAMWMFGPNWPSSGEIDIIEGVNSQSTNAITLHTSAGCSISNTGSLASTKLTTTDGNCNSGNGNIGCGQSTSDTNNYGAGLNSIGGGVYAVEWTSTGISVWFFPRGSAQASALSGNSTAGAGVDTSAFGQPLATFVGGSGCNIDEHFMNHNLVFNTDFCGDWAGQVWSQDATCSSLAATCNDYVANNPRAFVEAYWLINSVKVYQDAGLPAKRDRVMRSFIA</sequence>
<evidence type="ECO:0000256" key="3">
    <source>
        <dbReference type="ARBA" id="ARBA00012599"/>
    </source>
</evidence>
<dbReference type="KEGG" id="tmn:UCRPA7_2396"/>
<dbReference type="PROSITE" id="PS51762">
    <property type="entry name" value="GH16_2"/>
    <property type="match status" value="1"/>
</dbReference>
<dbReference type="GO" id="GO:0052861">
    <property type="term" value="F:endo-1,3(4)-beta-glucanase activity"/>
    <property type="evidence" value="ECO:0007669"/>
    <property type="project" value="UniProtKB-EC"/>
</dbReference>
<evidence type="ECO:0000313" key="9">
    <source>
        <dbReference type="Proteomes" id="UP000014074"/>
    </source>
</evidence>
<feature type="signal peptide" evidence="6">
    <location>
        <begin position="1"/>
        <end position="22"/>
    </location>
</feature>
<evidence type="ECO:0000256" key="4">
    <source>
        <dbReference type="ARBA" id="ARBA00022801"/>
    </source>
</evidence>
<dbReference type="EC" id="3.2.1.6" evidence="3"/>
<keyword evidence="5" id="KW-0326">Glycosidase</keyword>
<evidence type="ECO:0000259" key="7">
    <source>
        <dbReference type="PROSITE" id="PS51762"/>
    </source>
</evidence>
<protein>
    <recommendedName>
        <fullName evidence="3">endo-1,3(4)-beta-glucanase</fullName>
        <ecNumber evidence="3">3.2.1.6</ecNumber>
    </recommendedName>
</protein>
<dbReference type="PANTHER" id="PTHR10963:SF24">
    <property type="entry name" value="GLYCOSIDASE C21B10.07-RELATED"/>
    <property type="match status" value="1"/>
</dbReference>
<feature type="domain" description="GH16" evidence="7">
    <location>
        <begin position="29"/>
        <end position="289"/>
    </location>
</feature>
<dbReference type="FunFam" id="2.60.120.200:FF:000114">
    <property type="entry name" value="Probable endo-1,3(4)-beta-glucanase NFIA_089530"/>
    <property type="match status" value="1"/>
</dbReference>
<dbReference type="PANTHER" id="PTHR10963">
    <property type="entry name" value="GLYCOSYL HYDROLASE-RELATED"/>
    <property type="match status" value="1"/>
</dbReference>
<evidence type="ECO:0000313" key="8">
    <source>
        <dbReference type="EMBL" id="EOO02045.1"/>
    </source>
</evidence>
<dbReference type="eggNOG" id="ENOG502QUM3">
    <property type="taxonomic scope" value="Eukaryota"/>
</dbReference>
<organism evidence="8 9">
    <name type="scientific">Phaeoacremonium minimum (strain UCR-PA7)</name>
    <name type="common">Esca disease fungus</name>
    <name type="synonym">Togninia minima</name>
    <dbReference type="NCBI Taxonomy" id="1286976"/>
    <lineage>
        <taxon>Eukaryota</taxon>
        <taxon>Fungi</taxon>
        <taxon>Dikarya</taxon>
        <taxon>Ascomycota</taxon>
        <taxon>Pezizomycotina</taxon>
        <taxon>Sordariomycetes</taxon>
        <taxon>Sordariomycetidae</taxon>
        <taxon>Togniniales</taxon>
        <taxon>Togniniaceae</taxon>
        <taxon>Phaeoacremonium</taxon>
    </lineage>
</organism>
<dbReference type="HOGENOM" id="CLU_016972_0_1_1"/>
<dbReference type="RefSeq" id="XP_007913137.1">
    <property type="nucleotide sequence ID" value="XM_007914946.1"/>
</dbReference>
<dbReference type="Gene3D" id="2.60.120.200">
    <property type="match status" value="1"/>
</dbReference>
<keyword evidence="4 8" id="KW-0378">Hydrolase</keyword>
<dbReference type="GeneID" id="19322640"/>
<name>R8BRX7_PHAM7</name>
<dbReference type="EMBL" id="KB932933">
    <property type="protein sequence ID" value="EOO02045.1"/>
    <property type="molecule type" value="Genomic_DNA"/>
</dbReference>
<dbReference type="InterPro" id="IPR000757">
    <property type="entry name" value="Beta-glucanase-like"/>
</dbReference>
<gene>
    <name evidence="8" type="ORF">UCRPA7_2396</name>
</gene>